<accession>A0ABR1R3M4</accession>
<proteinExistence type="predicted"/>
<feature type="non-terminal residue" evidence="1">
    <location>
        <position position="120"/>
    </location>
</feature>
<sequence>MDRSTIVDVWEIPSPSLCETARLRREQMLVIAATVKEWPGNQIKVAASEQHVCRFLWELHHRGPIPEDHFCWLVDQVVDRWIEARKPGVKVVKKAAETLGTCAIDADERSDRSQQPGLGA</sequence>
<evidence type="ECO:0000313" key="2">
    <source>
        <dbReference type="Proteomes" id="UP001396898"/>
    </source>
</evidence>
<name>A0ABR1R3M4_9PEZI</name>
<keyword evidence="2" id="KW-1185">Reference proteome</keyword>
<evidence type="ECO:0000313" key="1">
    <source>
        <dbReference type="EMBL" id="KAK7998480.1"/>
    </source>
</evidence>
<reference evidence="1 2" key="1">
    <citation type="submission" date="2023-01" db="EMBL/GenBank/DDBJ databases">
        <title>Analysis of 21 Apiospora genomes using comparative genomics revels a genus with tremendous synthesis potential of carbohydrate active enzymes and secondary metabolites.</title>
        <authorList>
            <person name="Sorensen T."/>
        </authorList>
    </citation>
    <scope>NUCLEOTIDE SEQUENCE [LARGE SCALE GENOMIC DNA]</scope>
    <source>
        <strain evidence="1 2">CBS 20057</strain>
    </source>
</reference>
<dbReference type="EMBL" id="JAQQWI010000021">
    <property type="protein sequence ID" value="KAK7998480.1"/>
    <property type="molecule type" value="Genomic_DNA"/>
</dbReference>
<organism evidence="1 2">
    <name type="scientific">Apiospora marii</name>
    <dbReference type="NCBI Taxonomy" id="335849"/>
    <lineage>
        <taxon>Eukaryota</taxon>
        <taxon>Fungi</taxon>
        <taxon>Dikarya</taxon>
        <taxon>Ascomycota</taxon>
        <taxon>Pezizomycotina</taxon>
        <taxon>Sordariomycetes</taxon>
        <taxon>Xylariomycetidae</taxon>
        <taxon>Amphisphaeriales</taxon>
        <taxon>Apiosporaceae</taxon>
        <taxon>Apiospora</taxon>
    </lineage>
</organism>
<protein>
    <submittedName>
        <fullName evidence="1">Uncharacterized protein</fullName>
    </submittedName>
</protein>
<dbReference type="Proteomes" id="UP001396898">
    <property type="component" value="Unassembled WGS sequence"/>
</dbReference>
<comment type="caution">
    <text evidence="1">The sequence shown here is derived from an EMBL/GenBank/DDBJ whole genome shotgun (WGS) entry which is preliminary data.</text>
</comment>
<gene>
    <name evidence="1" type="ORF">PG991_014959</name>
</gene>